<dbReference type="AlphaFoldDB" id="A0A2M6WW46"/>
<dbReference type="PANTHER" id="PTHR30603">
    <property type="entry name" value="RNA POLYMERASE SIGMA FACTOR RPO"/>
    <property type="match status" value="1"/>
</dbReference>
<dbReference type="EMBL" id="PFAA01000015">
    <property type="protein sequence ID" value="PIT96926.1"/>
    <property type="molecule type" value="Genomic_DNA"/>
</dbReference>
<dbReference type="PRINTS" id="PR00046">
    <property type="entry name" value="SIGMA70FCT"/>
</dbReference>
<dbReference type="GO" id="GO:0003700">
    <property type="term" value="F:DNA-binding transcription factor activity"/>
    <property type="evidence" value="ECO:0007669"/>
    <property type="project" value="InterPro"/>
</dbReference>
<evidence type="ECO:0000313" key="2">
    <source>
        <dbReference type="EMBL" id="PIT96926.1"/>
    </source>
</evidence>
<dbReference type="GO" id="GO:0006352">
    <property type="term" value="P:DNA-templated transcription initiation"/>
    <property type="evidence" value="ECO:0007669"/>
    <property type="project" value="InterPro"/>
</dbReference>
<name>A0A2M6WW46_9BACT</name>
<dbReference type="SUPFAM" id="SSF88659">
    <property type="entry name" value="Sigma3 and sigma4 domains of RNA polymerase sigma factors"/>
    <property type="match status" value="1"/>
</dbReference>
<dbReference type="Proteomes" id="UP000230481">
    <property type="component" value="Unassembled WGS sequence"/>
</dbReference>
<dbReference type="Gene3D" id="1.10.10.1250">
    <property type="entry name" value="RNA polymerase, subunit delta, N-terminal domain"/>
    <property type="match status" value="1"/>
</dbReference>
<dbReference type="CDD" id="cd06171">
    <property type="entry name" value="Sigma70_r4"/>
    <property type="match status" value="1"/>
</dbReference>
<dbReference type="PANTHER" id="PTHR30603:SF47">
    <property type="entry name" value="RNA POLYMERASE SIGMA FACTOR SIGD, CHLOROPLASTIC"/>
    <property type="match status" value="1"/>
</dbReference>
<dbReference type="InterPro" id="IPR050239">
    <property type="entry name" value="Sigma-70_RNA_pol_init_factors"/>
</dbReference>
<dbReference type="InterPro" id="IPR038087">
    <property type="entry name" value="RNAP_delta_N_dom_sf"/>
</dbReference>
<proteinExistence type="predicted"/>
<comment type="caution">
    <text evidence="2">The sequence shown here is derived from an EMBL/GenBank/DDBJ whole genome shotgun (WGS) entry which is preliminary data.</text>
</comment>
<evidence type="ECO:0000313" key="3">
    <source>
        <dbReference type="Proteomes" id="UP000230481"/>
    </source>
</evidence>
<dbReference type="InterPro" id="IPR000943">
    <property type="entry name" value="RNA_pol_sigma70"/>
</dbReference>
<feature type="domain" description="RNA polymerase sigma-70 region 4" evidence="1">
    <location>
        <begin position="17"/>
        <end position="70"/>
    </location>
</feature>
<protein>
    <recommendedName>
        <fullName evidence="1">RNA polymerase sigma-70 region 4 domain-containing protein</fullName>
    </recommendedName>
</protein>
<dbReference type="InterPro" id="IPR036388">
    <property type="entry name" value="WH-like_DNA-bd_sf"/>
</dbReference>
<accession>A0A2M6WW46</accession>
<organism evidence="2 3">
    <name type="scientific">Candidatus Campbellbacteria bacterium CG10_big_fil_rev_8_21_14_0_10_35_52</name>
    <dbReference type="NCBI Taxonomy" id="1974527"/>
    <lineage>
        <taxon>Bacteria</taxon>
        <taxon>Candidatus Campbelliibacteriota</taxon>
    </lineage>
</organism>
<sequence>MSAIITFKPRQVTKRLLFALSPRAKEVITNRYGLGRDVQKMTLEAIGNQYGITRERVRQIENAALESIKKSDAFSNEAPTLNELAVAIDSLGGIISEKELLELIAKDKNTQNHTLLLLTLGDAFNKKKEDNEFRHHWYIDEDLKNAINTALKNIYGNLSKDDLISESELINKFLNEVKDLNIKYRNEEIVKRWLSISKTLGKNPLGEWGIANSPNVKVKGMRDYAYLAIKKNGSPMHFTEVSKAILDYFGKSAHTATCHNELIKDQRFVLVGRGLYALSEWGYTSGVVRDVIIKILEKEENLTRESIIDKVRKERYIKDNTITVNLQNRDYFNIDKNGRYSINKY</sequence>
<reference evidence="3" key="1">
    <citation type="submission" date="2017-09" db="EMBL/GenBank/DDBJ databases">
        <title>Depth-based differentiation of microbial function through sediment-hosted aquifers and enrichment of novel symbionts in the deep terrestrial subsurface.</title>
        <authorList>
            <person name="Probst A.J."/>
            <person name="Ladd B."/>
            <person name="Jarett J.K."/>
            <person name="Geller-Mcgrath D.E."/>
            <person name="Sieber C.M.K."/>
            <person name="Emerson J.B."/>
            <person name="Anantharaman K."/>
            <person name="Thomas B.C."/>
            <person name="Malmstrom R."/>
            <person name="Stieglmeier M."/>
            <person name="Klingl A."/>
            <person name="Woyke T."/>
            <person name="Ryan C.M."/>
            <person name="Banfield J.F."/>
        </authorList>
    </citation>
    <scope>NUCLEOTIDE SEQUENCE [LARGE SCALE GENOMIC DNA]</scope>
</reference>
<dbReference type="InterPro" id="IPR013324">
    <property type="entry name" value="RNA_pol_sigma_r3/r4-like"/>
</dbReference>
<dbReference type="InterPro" id="IPR007630">
    <property type="entry name" value="RNA_pol_sigma70_r4"/>
</dbReference>
<gene>
    <name evidence="2" type="ORF">COT82_00555</name>
</gene>
<dbReference type="Gene3D" id="1.10.10.10">
    <property type="entry name" value="Winged helix-like DNA-binding domain superfamily/Winged helix DNA-binding domain"/>
    <property type="match status" value="1"/>
</dbReference>
<dbReference type="Pfam" id="PF04545">
    <property type="entry name" value="Sigma70_r4"/>
    <property type="match status" value="1"/>
</dbReference>
<evidence type="ECO:0000259" key="1">
    <source>
        <dbReference type="Pfam" id="PF04545"/>
    </source>
</evidence>